<feature type="region of interest" description="Disordered" evidence="2">
    <location>
        <begin position="125"/>
        <end position="146"/>
    </location>
</feature>
<dbReference type="AlphaFoldDB" id="A0A1C3P2P5"/>
<evidence type="ECO:0000313" key="5">
    <source>
        <dbReference type="Proteomes" id="UP000199013"/>
    </source>
</evidence>
<sequence length="146" mass="15954">MSFTSEEIAYLQSQHLARLATVGPDGQPDAVPVGFEFDGTRFYIGGHNPENTRKFRNVAAGHTKVALVIDDLVSTDPWTPRFVRVYGTAELISRAGRFDSARYLEITPHVSWSWNLAGQPFGPGNAGSFAPRRTVHTSQSPSPAVP</sequence>
<dbReference type="PANTHER" id="PTHR35176:SF6">
    <property type="entry name" value="HEME OXYGENASE HI_0854-RELATED"/>
    <property type="match status" value="1"/>
</dbReference>
<evidence type="ECO:0000313" key="4">
    <source>
        <dbReference type="EMBL" id="SBW24109.1"/>
    </source>
</evidence>
<dbReference type="Proteomes" id="UP000199013">
    <property type="component" value="Unassembled WGS sequence"/>
</dbReference>
<proteinExistence type="predicted"/>
<dbReference type="Pfam" id="PF01243">
    <property type="entry name" value="PNPOx_N"/>
    <property type="match status" value="1"/>
</dbReference>
<reference evidence="5" key="1">
    <citation type="submission" date="2016-02" db="EMBL/GenBank/DDBJ databases">
        <authorList>
            <person name="Wibberg D."/>
        </authorList>
    </citation>
    <scope>NUCLEOTIDE SEQUENCE [LARGE SCALE GENOMIC DNA]</scope>
</reference>
<name>A0A1C3P2P5_9ACTN</name>
<dbReference type="InterPro" id="IPR012349">
    <property type="entry name" value="Split_barrel_FMN-bd"/>
</dbReference>
<dbReference type="GO" id="GO:0016627">
    <property type="term" value="F:oxidoreductase activity, acting on the CH-CH group of donors"/>
    <property type="evidence" value="ECO:0007669"/>
    <property type="project" value="TreeGrafter"/>
</dbReference>
<accession>A0A1C3P2P5</accession>
<dbReference type="NCBIfam" id="TIGR04023">
    <property type="entry name" value="PPOX_MSMEG_5819"/>
    <property type="match status" value="1"/>
</dbReference>
<evidence type="ECO:0000256" key="1">
    <source>
        <dbReference type="ARBA" id="ARBA00023002"/>
    </source>
</evidence>
<dbReference type="InterPro" id="IPR024031">
    <property type="entry name" value="MSMEG_5819/OxyR"/>
</dbReference>
<dbReference type="GO" id="GO:0005829">
    <property type="term" value="C:cytosol"/>
    <property type="evidence" value="ECO:0007669"/>
    <property type="project" value="TreeGrafter"/>
</dbReference>
<evidence type="ECO:0000259" key="3">
    <source>
        <dbReference type="Pfam" id="PF01243"/>
    </source>
</evidence>
<feature type="domain" description="Pyridoxamine 5'-phosphate oxidase N-terminal" evidence="3">
    <location>
        <begin position="9"/>
        <end position="103"/>
    </location>
</feature>
<organism evidence="4 5">
    <name type="scientific">Candidatus Protofrankia californiensis</name>
    <dbReference type="NCBI Taxonomy" id="1839754"/>
    <lineage>
        <taxon>Bacteria</taxon>
        <taxon>Bacillati</taxon>
        <taxon>Actinomycetota</taxon>
        <taxon>Actinomycetes</taxon>
        <taxon>Frankiales</taxon>
        <taxon>Frankiaceae</taxon>
        <taxon>Protofrankia</taxon>
    </lineage>
</organism>
<dbReference type="GO" id="GO:0070967">
    <property type="term" value="F:coenzyme F420 binding"/>
    <property type="evidence" value="ECO:0007669"/>
    <property type="project" value="TreeGrafter"/>
</dbReference>
<feature type="compositionally biased region" description="Polar residues" evidence="2">
    <location>
        <begin position="136"/>
        <end position="146"/>
    </location>
</feature>
<dbReference type="SUPFAM" id="SSF50475">
    <property type="entry name" value="FMN-binding split barrel"/>
    <property type="match status" value="1"/>
</dbReference>
<evidence type="ECO:0000256" key="2">
    <source>
        <dbReference type="SAM" id="MobiDB-lite"/>
    </source>
</evidence>
<protein>
    <submittedName>
        <fullName evidence="4">Pyridoxamine 5'-phosphate oxidase-related FMN-binding protein</fullName>
    </submittedName>
</protein>
<dbReference type="InterPro" id="IPR052019">
    <property type="entry name" value="F420H2_bilvrd_red/Heme_oxyg"/>
</dbReference>
<dbReference type="InterPro" id="IPR011576">
    <property type="entry name" value="Pyridox_Oxase_N"/>
</dbReference>
<keyword evidence="5" id="KW-1185">Reference proteome</keyword>
<gene>
    <name evidence="4" type="ORF">FDG2_4017</name>
</gene>
<dbReference type="EMBL" id="FLUV01001692">
    <property type="protein sequence ID" value="SBW24109.1"/>
    <property type="molecule type" value="Genomic_DNA"/>
</dbReference>
<keyword evidence="1" id="KW-0560">Oxidoreductase</keyword>
<dbReference type="PANTHER" id="PTHR35176">
    <property type="entry name" value="HEME OXYGENASE HI_0854-RELATED"/>
    <property type="match status" value="1"/>
</dbReference>
<dbReference type="Gene3D" id="2.30.110.10">
    <property type="entry name" value="Electron Transport, Fmn-binding Protein, Chain A"/>
    <property type="match status" value="1"/>
</dbReference>